<feature type="domain" description="VOC" evidence="1">
    <location>
        <begin position="139"/>
        <end position="252"/>
    </location>
</feature>
<protein>
    <recommendedName>
        <fullName evidence="1">VOC domain-containing protein</fullName>
    </recommendedName>
</protein>
<dbReference type="Proteomes" id="UP000184096">
    <property type="component" value="Chromosome I"/>
</dbReference>
<keyword evidence="3" id="KW-1185">Reference proteome</keyword>
<organism evidence="2 3">
    <name type="scientific">Bradyrhizobium erythrophlei</name>
    <dbReference type="NCBI Taxonomy" id="1437360"/>
    <lineage>
        <taxon>Bacteria</taxon>
        <taxon>Pseudomonadati</taxon>
        <taxon>Pseudomonadota</taxon>
        <taxon>Alphaproteobacteria</taxon>
        <taxon>Hyphomicrobiales</taxon>
        <taxon>Nitrobacteraceae</taxon>
        <taxon>Bradyrhizobium</taxon>
    </lineage>
</organism>
<evidence type="ECO:0000313" key="2">
    <source>
        <dbReference type="EMBL" id="SHN87029.1"/>
    </source>
</evidence>
<dbReference type="SUPFAM" id="SSF54593">
    <property type="entry name" value="Glyoxalase/Bleomycin resistance protein/Dihydroxybiphenyl dioxygenase"/>
    <property type="match status" value="2"/>
</dbReference>
<name>A0A1M7UVN1_9BRAD</name>
<proteinExistence type="predicted"/>
<sequence length="283" mass="30918">MNIDPAYFTWYELLTTDMAAATKFYRDVVGWSALPSSTSRVPYTLFKAGDHATAGLLELPPEGLKMGARPRWMGYVGVKHVDAAADQIRRLGGAVYVPPTDSNIGRISVVTDSEGALFAVIGQPQVAVQQPEDSAKPGRFGWNELFATDLQKQSTFYREVLAWQRDDTEDRFANAYLTFSAGGQIVAGALKNSDPTPPFWLFYVNVEDIDAAVERVSAAGGRAGYNDAELPGGVRIAYCSDPQGATFALQGKRSHKQQVGWTTEWQEFSSRGQLVAPKSPAKK</sequence>
<dbReference type="EMBL" id="LT670849">
    <property type="protein sequence ID" value="SHN87029.1"/>
    <property type="molecule type" value="Genomic_DNA"/>
</dbReference>
<dbReference type="Pfam" id="PF00903">
    <property type="entry name" value="Glyoxalase"/>
    <property type="match status" value="2"/>
</dbReference>
<accession>A0A1M7UVN1</accession>
<dbReference type="PANTHER" id="PTHR33993">
    <property type="entry name" value="GLYOXALASE-RELATED"/>
    <property type="match status" value="1"/>
</dbReference>
<dbReference type="InterPro" id="IPR029068">
    <property type="entry name" value="Glyas_Bleomycin-R_OHBP_Dase"/>
</dbReference>
<reference evidence="3" key="1">
    <citation type="submission" date="2016-11" db="EMBL/GenBank/DDBJ databases">
        <authorList>
            <person name="Varghese N."/>
            <person name="Submissions S."/>
        </authorList>
    </citation>
    <scope>NUCLEOTIDE SEQUENCE [LARGE SCALE GENOMIC DNA]</scope>
    <source>
        <strain evidence="3">GAS401</strain>
    </source>
</reference>
<evidence type="ECO:0000259" key="1">
    <source>
        <dbReference type="PROSITE" id="PS51819"/>
    </source>
</evidence>
<dbReference type="PANTHER" id="PTHR33993:SF14">
    <property type="entry name" value="GB|AAF24581.1"/>
    <property type="match status" value="1"/>
</dbReference>
<dbReference type="RefSeq" id="WP_072825012.1">
    <property type="nucleotide sequence ID" value="NZ_LT670849.1"/>
</dbReference>
<dbReference type="PROSITE" id="PS51819">
    <property type="entry name" value="VOC"/>
    <property type="match status" value="2"/>
</dbReference>
<gene>
    <name evidence="2" type="ORF">SAMN05444170_6967</name>
</gene>
<dbReference type="InterPro" id="IPR004360">
    <property type="entry name" value="Glyas_Fos-R_dOase_dom"/>
</dbReference>
<dbReference type="InterPro" id="IPR037523">
    <property type="entry name" value="VOC_core"/>
</dbReference>
<feature type="domain" description="VOC" evidence="1">
    <location>
        <begin position="7"/>
        <end position="123"/>
    </location>
</feature>
<dbReference type="AlphaFoldDB" id="A0A1M7UVN1"/>
<dbReference type="OrthoDB" id="9793039at2"/>
<dbReference type="Gene3D" id="3.10.180.10">
    <property type="entry name" value="2,3-Dihydroxybiphenyl 1,2-Dioxygenase, domain 1"/>
    <property type="match status" value="2"/>
</dbReference>
<dbReference type="InterPro" id="IPR052164">
    <property type="entry name" value="Anthracycline_SecMetBiosynth"/>
</dbReference>
<dbReference type="CDD" id="cd07247">
    <property type="entry name" value="SgaA_N_like"/>
    <property type="match status" value="2"/>
</dbReference>
<evidence type="ECO:0000313" key="3">
    <source>
        <dbReference type="Proteomes" id="UP000184096"/>
    </source>
</evidence>